<gene>
    <name evidence="2" type="ORF">HNQ93_000198</name>
</gene>
<evidence type="ECO:0000313" key="3">
    <source>
        <dbReference type="Proteomes" id="UP000532746"/>
    </source>
</evidence>
<protein>
    <submittedName>
        <fullName evidence="2">Uncharacterized protein</fullName>
    </submittedName>
</protein>
<evidence type="ECO:0000256" key="1">
    <source>
        <dbReference type="SAM" id="SignalP"/>
    </source>
</evidence>
<dbReference type="AlphaFoldDB" id="A0A7W9W9Y6"/>
<name>A0A7W9W9Y6_9BACT</name>
<organism evidence="2 3">
    <name type="scientific">Hymenobacter luteus</name>
    <dbReference type="NCBI Taxonomy" id="1411122"/>
    <lineage>
        <taxon>Bacteria</taxon>
        <taxon>Pseudomonadati</taxon>
        <taxon>Bacteroidota</taxon>
        <taxon>Cytophagia</taxon>
        <taxon>Cytophagales</taxon>
        <taxon>Hymenobacteraceae</taxon>
        <taxon>Hymenobacter</taxon>
    </lineage>
</organism>
<accession>A0A7W9W9Y6</accession>
<sequence length="190" mass="20152">MKNFFYALLLTASAFSFSSCRDEDNLPYPKTEELPVVFTNLASQSTFKLSDIAGTGNPTATFSIEVKGGDLNAVEAVEVYRSFRGYNVAATPALGLGPRVLLKTVPPASADITVSLNEVITGLTRATGASQAGARTTLTRASLKENEGFLFSYELLLKDGRRVVYTPLSGGVVSGTQANAPYTGLVTVIK</sequence>
<comment type="caution">
    <text evidence="2">The sequence shown here is derived from an EMBL/GenBank/DDBJ whole genome shotgun (WGS) entry which is preliminary data.</text>
</comment>
<proteinExistence type="predicted"/>
<feature type="chain" id="PRO_5030904465" evidence="1">
    <location>
        <begin position="22"/>
        <end position="190"/>
    </location>
</feature>
<dbReference type="EMBL" id="JACHGG010000001">
    <property type="protein sequence ID" value="MBB6057368.1"/>
    <property type="molecule type" value="Genomic_DNA"/>
</dbReference>
<dbReference type="Proteomes" id="UP000532746">
    <property type="component" value="Unassembled WGS sequence"/>
</dbReference>
<reference evidence="2 3" key="1">
    <citation type="submission" date="2020-08" db="EMBL/GenBank/DDBJ databases">
        <title>Genomic Encyclopedia of Type Strains, Phase IV (KMG-IV): sequencing the most valuable type-strain genomes for metagenomic binning, comparative biology and taxonomic classification.</title>
        <authorList>
            <person name="Goeker M."/>
        </authorList>
    </citation>
    <scope>NUCLEOTIDE SEQUENCE [LARGE SCALE GENOMIC DNA]</scope>
    <source>
        <strain evidence="2 3">DSM 26718</strain>
    </source>
</reference>
<keyword evidence="3" id="KW-1185">Reference proteome</keyword>
<feature type="signal peptide" evidence="1">
    <location>
        <begin position="1"/>
        <end position="21"/>
    </location>
</feature>
<keyword evidence="1" id="KW-0732">Signal</keyword>
<dbReference type="PROSITE" id="PS51257">
    <property type="entry name" value="PROKAR_LIPOPROTEIN"/>
    <property type="match status" value="1"/>
</dbReference>
<dbReference type="RefSeq" id="WP_183402366.1">
    <property type="nucleotide sequence ID" value="NZ_JACHGG010000001.1"/>
</dbReference>
<evidence type="ECO:0000313" key="2">
    <source>
        <dbReference type="EMBL" id="MBB6057368.1"/>
    </source>
</evidence>